<comment type="caution">
    <text evidence="1">The sequence shown here is derived from an EMBL/GenBank/DDBJ whole genome shotgun (WGS) entry which is preliminary data.</text>
</comment>
<evidence type="ECO:0000313" key="1">
    <source>
        <dbReference type="EMBL" id="KKN06619.1"/>
    </source>
</evidence>
<proteinExistence type="predicted"/>
<gene>
    <name evidence="1" type="ORF">LCGC14_1075370</name>
</gene>
<dbReference type="AlphaFoldDB" id="A0A0F9MLN1"/>
<protein>
    <submittedName>
        <fullName evidence="1">Uncharacterized protein</fullName>
    </submittedName>
</protein>
<accession>A0A0F9MLN1</accession>
<sequence>MIKAGIINIWKTQSGYDILPIIPARSDLGSTFNNMGIKPLSTHSKTPYVRRFFNRKGPNEILKILSSILIYGYTENVKVGDTYHEIPILPSTSTLSVLYSNFRFGKQKYTYYSKLILDFLGFYSDFTGSKMTGDSAIDFINSIFEGKERMAHLKFINYLENAFTNFPFDLNEETLPYLFETLNLNLQKVGFSVINKELVDLDTISASLLDLFKTQTSVSVEYLIWNSSHIELYCCGCVEFEYQNNH</sequence>
<dbReference type="EMBL" id="LAZR01004667">
    <property type="protein sequence ID" value="KKN06619.1"/>
    <property type="molecule type" value="Genomic_DNA"/>
</dbReference>
<organism evidence="1">
    <name type="scientific">marine sediment metagenome</name>
    <dbReference type="NCBI Taxonomy" id="412755"/>
    <lineage>
        <taxon>unclassified sequences</taxon>
        <taxon>metagenomes</taxon>
        <taxon>ecological metagenomes</taxon>
    </lineage>
</organism>
<name>A0A0F9MLN1_9ZZZZ</name>
<reference evidence="1" key="1">
    <citation type="journal article" date="2015" name="Nature">
        <title>Complex archaea that bridge the gap between prokaryotes and eukaryotes.</title>
        <authorList>
            <person name="Spang A."/>
            <person name="Saw J.H."/>
            <person name="Jorgensen S.L."/>
            <person name="Zaremba-Niedzwiedzka K."/>
            <person name="Martijn J."/>
            <person name="Lind A.E."/>
            <person name="van Eijk R."/>
            <person name="Schleper C."/>
            <person name="Guy L."/>
            <person name="Ettema T.J."/>
        </authorList>
    </citation>
    <scope>NUCLEOTIDE SEQUENCE</scope>
</reference>